<evidence type="ECO:0000313" key="14">
    <source>
        <dbReference type="Proteomes" id="UP000285060"/>
    </source>
</evidence>
<name>A0A418AYS3_9STRA</name>
<evidence type="ECO:0000256" key="2">
    <source>
        <dbReference type="ARBA" id="ARBA00022448"/>
    </source>
</evidence>
<dbReference type="Gene3D" id="3.40.50.300">
    <property type="entry name" value="P-loop containing nucleotide triphosphate hydrolases"/>
    <property type="match status" value="1"/>
</dbReference>
<dbReference type="PANTHER" id="PTHR43394:SF1">
    <property type="entry name" value="ATP-BINDING CASSETTE SUB-FAMILY B MEMBER 10, MITOCHONDRIAL"/>
    <property type="match status" value="1"/>
</dbReference>
<dbReference type="GO" id="GO:0005774">
    <property type="term" value="C:vacuolar membrane"/>
    <property type="evidence" value="ECO:0007669"/>
    <property type="project" value="UniProtKB-SubCell"/>
</dbReference>
<evidence type="ECO:0000256" key="6">
    <source>
        <dbReference type="ARBA" id="ARBA00022840"/>
    </source>
</evidence>
<sequence length="659" mass="71499">MLGHRLRQTGHHVLTPRLGVSYSRPKQIPTFPAWHTRLHSSLGAKHDDAAESTNPPTPSTDKPKPKMTDFKRLMALYKPEKRNLGIAITALGLSTGITMCMPFGMGRIIDVVTQPNGLEQLPVVVTALGGLFLVGAATNVVRVNMMNMIGERIANKLRQDTYASILKQDMTFFDKTKTGELLNRLSADTALVGTVLSDNVSAGFRSVGQGIGSITMMFITCPKLGMVMLTVVPPLALGAVSYGRFVKKLTAQVQSKLSDATDLAEERLNNIRVVRWFAKEEFETEAHYDKIKGILELAKKRSLASATFFGAVDLSVKMSMLGVLGYGGTMVAENVLTVGELSSFLMYTLYVGVSFAGLSSFYSEIMKGLGASQRVFELIERMPQVISTPTAPVALPADFKGEIVFDNVSFRYPGRPESVIFDGLTMTVQPNQTLAIVGPSGGGKSTVLSLLARFYELNGGTSFRHLEHGDSGNCDQRAVSQEPPLFGATIAENIAYGLTPGSTVTHDEIVAAAKEANAHDFIMALPDQYETHVGNKGLTLSGGQKQRVAIARALVKNPRILLMDEATSALDHESERLVQDAIDKYNRLLFYGDGVLIDDCRAKANRTVILISHRLSSIKSADRIAVVAEGRVVEEGTFADLAQHHDSVFTQVVLSGHSH</sequence>
<organism evidence="13 14">
    <name type="scientific">Aphanomyces invadans</name>
    <dbReference type="NCBI Taxonomy" id="157072"/>
    <lineage>
        <taxon>Eukaryota</taxon>
        <taxon>Sar</taxon>
        <taxon>Stramenopiles</taxon>
        <taxon>Oomycota</taxon>
        <taxon>Saprolegniomycetes</taxon>
        <taxon>Saprolegniales</taxon>
        <taxon>Verrucalvaceae</taxon>
        <taxon>Aphanomyces</taxon>
    </lineage>
</organism>
<comment type="subcellular location">
    <subcellularLocation>
        <location evidence="1">Vacuole membrane</location>
        <topology evidence="1">Multi-pass membrane protein</topology>
    </subcellularLocation>
</comment>
<feature type="transmembrane region" description="Helical" evidence="10">
    <location>
        <begin position="121"/>
        <end position="141"/>
    </location>
</feature>
<feature type="domain" description="ABC transporter" evidence="11">
    <location>
        <begin position="403"/>
        <end position="654"/>
    </location>
</feature>
<keyword evidence="5" id="KW-0547">Nucleotide-binding</keyword>
<dbReference type="InterPro" id="IPR011527">
    <property type="entry name" value="ABC1_TM_dom"/>
</dbReference>
<dbReference type="GO" id="GO:0005524">
    <property type="term" value="F:ATP binding"/>
    <property type="evidence" value="ECO:0007669"/>
    <property type="project" value="UniProtKB-KW"/>
</dbReference>
<keyword evidence="2" id="KW-0813">Transport</keyword>
<dbReference type="Pfam" id="PF00005">
    <property type="entry name" value="ABC_tran"/>
    <property type="match status" value="1"/>
</dbReference>
<protein>
    <submittedName>
        <fullName evidence="13">Uncharacterized protein</fullName>
    </submittedName>
</protein>
<dbReference type="InterPro" id="IPR027417">
    <property type="entry name" value="P-loop_NTPase"/>
</dbReference>
<dbReference type="PROSITE" id="PS50929">
    <property type="entry name" value="ABC_TM1F"/>
    <property type="match status" value="1"/>
</dbReference>
<dbReference type="InterPro" id="IPR036640">
    <property type="entry name" value="ABC1_TM_sf"/>
</dbReference>
<comment type="caution">
    <text evidence="13">The sequence shown here is derived from an EMBL/GenBank/DDBJ whole genome shotgun (WGS) entry which is preliminary data.</text>
</comment>
<keyword evidence="6" id="KW-0067">ATP-binding</keyword>
<keyword evidence="8 10" id="KW-0472">Membrane</keyword>
<evidence type="ECO:0000313" key="13">
    <source>
        <dbReference type="EMBL" id="RHY30792.1"/>
    </source>
</evidence>
<reference evidence="13 14" key="1">
    <citation type="submission" date="2018-08" db="EMBL/GenBank/DDBJ databases">
        <title>Aphanomyces genome sequencing and annotation.</title>
        <authorList>
            <person name="Minardi D."/>
            <person name="Oidtmann B."/>
            <person name="Van Der Giezen M."/>
            <person name="Studholme D.J."/>
        </authorList>
    </citation>
    <scope>NUCLEOTIDE SEQUENCE [LARGE SCALE GENOMIC DNA]</scope>
    <source>
        <strain evidence="13 14">NJM0002</strain>
    </source>
</reference>
<dbReference type="PROSITE" id="PS50893">
    <property type="entry name" value="ABC_TRANSPORTER_2"/>
    <property type="match status" value="1"/>
</dbReference>
<keyword evidence="3" id="KW-0926">Vacuole</keyword>
<evidence type="ECO:0000259" key="11">
    <source>
        <dbReference type="PROSITE" id="PS50893"/>
    </source>
</evidence>
<dbReference type="PANTHER" id="PTHR43394">
    <property type="entry name" value="ATP-DEPENDENT PERMEASE MDL1, MITOCHONDRIAL"/>
    <property type="match status" value="1"/>
</dbReference>
<evidence type="ECO:0000256" key="5">
    <source>
        <dbReference type="ARBA" id="ARBA00022741"/>
    </source>
</evidence>
<dbReference type="PROSITE" id="PS00211">
    <property type="entry name" value="ABC_TRANSPORTER_1"/>
    <property type="match status" value="1"/>
</dbReference>
<dbReference type="SUPFAM" id="SSF52540">
    <property type="entry name" value="P-loop containing nucleoside triphosphate hydrolases"/>
    <property type="match status" value="1"/>
</dbReference>
<dbReference type="FunFam" id="3.40.50.300:FF:000836">
    <property type="entry name" value="ABC transporter B family member 25"/>
    <property type="match status" value="1"/>
</dbReference>
<dbReference type="InterPro" id="IPR003439">
    <property type="entry name" value="ABC_transporter-like_ATP-bd"/>
</dbReference>
<dbReference type="FunFam" id="1.20.1560.10:FF:000058">
    <property type="entry name" value="ABC transporter B family member 25"/>
    <property type="match status" value="1"/>
</dbReference>
<evidence type="ECO:0000256" key="3">
    <source>
        <dbReference type="ARBA" id="ARBA00022554"/>
    </source>
</evidence>
<feature type="transmembrane region" description="Helical" evidence="10">
    <location>
        <begin position="302"/>
        <end position="324"/>
    </location>
</feature>
<dbReference type="AlphaFoldDB" id="A0A418AYS3"/>
<proteinExistence type="predicted"/>
<dbReference type="InterPro" id="IPR039421">
    <property type="entry name" value="Type_1_exporter"/>
</dbReference>
<accession>A0A418AYS3</accession>
<dbReference type="Proteomes" id="UP000285060">
    <property type="component" value="Unassembled WGS sequence"/>
</dbReference>
<dbReference type="CDD" id="cd18573">
    <property type="entry name" value="ABC_6TM_ABCB10_like"/>
    <property type="match status" value="1"/>
</dbReference>
<dbReference type="GO" id="GO:0010044">
    <property type="term" value="P:response to aluminum ion"/>
    <property type="evidence" value="ECO:0007669"/>
    <property type="project" value="UniProtKB-ARBA"/>
</dbReference>
<dbReference type="Gene3D" id="1.20.1560.10">
    <property type="entry name" value="ABC transporter type 1, transmembrane domain"/>
    <property type="match status" value="1"/>
</dbReference>
<dbReference type="GO" id="GO:0090374">
    <property type="term" value="P:oligopeptide export from mitochondrion"/>
    <property type="evidence" value="ECO:0007669"/>
    <property type="project" value="TreeGrafter"/>
</dbReference>
<feature type="domain" description="ABC transmembrane type-1" evidence="12">
    <location>
        <begin position="86"/>
        <end position="367"/>
    </location>
</feature>
<feature type="region of interest" description="Disordered" evidence="9">
    <location>
        <begin position="44"/>
        <end position="66"/>
    </location>
</feature>
<keyword evidence="14" id="KW-1185">Reference proteome</keyword>
<dbReference type="SUPFAM" id="SSF90123">
    <property type="entry name" value="ABC transporter transmembrane region"/>
    <property type="match status" value="1"/>
</dbReference>
<evidence type="ECO:0000256" key="7">
    <source>
        <dbReference type="ARBA" id="ARBA00022989"/>
    </source>
</evidence>
<evidence type="ECO:0000256" key="8">
    <source>
        <dbReference type="ARBA" id="ARBA00023136"/>
    </source>
</evidence>
<feature type="transmembrane region" description="Helical" evidence="10">
    <location>
        <begin position="84"/>
        <end position="109"/>
    </location>
</feature>
<dbReference type="EMBL" id="QUSY01000274">
    <property type="protein sequence ID" value="RHY30792.1"/>
    <property type="molecule type" value="Genomic_DNA"/>
</dbReference>
<dbReference type="GO" id="GO:0015421">
    <property type="term" value="F:ABC-type oligopeptide transporter activity"/>
    <property type="evidence" value="ECO:0007669"/>
    <property type="project" value="TreeGrafter"/>
</dbReference>
<dbReference type="GO" id="GO:0005743">
    <property type="term" value="C:mitochondrial inner membrane"/>
    <property type="evidence" value="ECO:0007669"/>
    <property type="project" value="TreeGrafter"/>
</dbReference>
<dbReference type="GO" id="GO:0016887">
    <property type="term" value="F:ATP hydrolysis activity"/>
    <property type="evidence" value="ECO:0007669"/>
    <property type="project" value="InterPro"/>
</dbReference>
<dbReference type="InterPro" id="IPR017871">
    <property type="entry name" value="ABC_transporter-like_CS"/>
</dbReference>
<evidence type="ECO:0000256" key="10">
    <source>
        <dbReference type="SAM" id="Phobius"/>
    </source>
</evidence>
<evidence type="ECO:0000256" key="1">
    <source>
        <dbReference type="ARBA" id="ARBA00004128"/>
    </source>
</evidence>
<feature type="transmembrane region" description="Helical" evidence="10">
    <location>
        <begin position="344"/>
        <end position="362"/>
    </location>
</feature>
<dbReference type="SMART" id="SM00382">
    <property type="entry name" value="AAA"/>
    <property type="match status" value="1"/>
</dbReference>
<evidence type="ECO:0000259" key="12">
    <source>
        <dbReference type="PROSITE" id="PS50929"/>
    </source>
</evidence>
<evidence type="ECO:0000256" key="9">
    <source>
        <dbReference type="SAM" id="MobiDB-lite"/>
    </source>
</evidence>
<gene>
    <name evidence="13" type="ORF">DYB32_004029</name>
</gene>
<dbReference type="VEuPathDB" id="FungiDB:H310_13396"/>
<dbReference type="Pfam" id="PF00664">
    <property type="entry name" value="ABC_membrane"/>
    <property type="match status" value="1"/>
</dbReference>
<keyword evidence="4 10" id="KW-0812">Transmembrane</keyword>
<evidence type="ECO:0000256" key="4">
    <source>
        <dbReference type="ARBA" id="ARBA00022692"/>
    </source>
</evidence>
<dbReference type="InterPro" id="IPR003593">
    <property type="entry name" value="AAA+_ATPase"/>
</dbReference>
<keyword evidence="7 10" id="KW-1133">Transmembrane helix</keyword>